<dbReference type="Proteomes" id="UP000011728">
    <property type="component" value="Chromosome"/>
</dbReference>
<reference evidence="2 3" key="1">
    <citation type="submission" date="2013-02" db="EMBL/GenBank/DDBJ databases">
        <title>Genome sequence of Clostridium saccharoperbutylacetonicum N1-4(HMT).</title>
        <authorList>
            <person name="Poehlein A."/>
            <person name="Daniel R."/>
        </authorList>
    </citation>
    <scope>NUCLEOTIDE SEQUENCE [LARGE SCALE GENOMIC DNA]</scope>
    <source>
        <strain evidence="3">N1-4(HMT)</strain>
    </source>
</reference>
<evidence type="ECO:0000313" key="3">
    <source>
        <dbReference type="Proteomes" id="UP000011728"/>
    </source>
</evidence>
<sequence length="171" mass="19465">MKQNKNYLLIGILIICIGVSVFTISQNFLLQMSKDGIETALPLLVPALVLIVPLIAIIFTVALRELRYRKAIANGIKSVGLIKNVSKTGNYVRKLPEVKFEFDVLDENENSFYGEVTTVIREEELELLKEGIPVPVIYKIYNNSEITIDRKPEVQKLKDKVENYKLKNNIN</sequence>
<evidence type="ECO:0000313" key="2">
    <source>
        <dbReference type="EMBL" id="AGF58395.1"/>
    </source>
</evidence>
<dbReference type="STRING" id="36745.CLSAP_44120"/>
<evidence type="ECO:0000256" key="1">
    <source>
        <dbReference type="SAM" id="Phobius"/>
    </source>
</evidence>
<organism evidence="2 3">
    <name type="scientific">Clostridium saccharoperbutylacetonicum N1-4(HMT)</name>
    <dbReference type="NCBI Taxonomy" id="931276"/>
    <lineage>
        <taxon>Bacteria</taxon>
        <taxon>Bacillati</taxon>
        <taxon>Bacillota</taxon>
        <taxon>Clostridia</taxon>
        <taxon>Eubacteriales</taxon>
        <taxon>Clostridiaceae</taxon>
        <taxon>Clostridium</taxon>
    </lineage>
</organism>
<dbReference type="PATRIC" id="fig|931276.5.peg.4679"/>
<feature type="transmembrane region" description="Helical" evidence="1">
    <location>
        <begin position="7"/>
        <end position="29"/>
    </location>
</feature>
<keyword evidence="3" id="KW-1185">Reference proteome</keyword>
<keyword evidence="1" id="KW-1133">Transmembrane helix</keyword>
<dbReference type="HOGENOM" id="CLU_1575778_0_0_9"/>
<dbReference type="RefSeq" id="WP_015394706.1">
    <property type="nucleotide sequence ID" value="NC_020291.1"/>
</dbReference>
<proteinExistence type="predicted"/>
<protein>
    <submittedName>
        <fullName evidence="2">Uncharacterized protein</fullName>
    </submittedName>
</protein>
<keyword evidence="1" id="KW-0812">Transmembrane</keyword>
<accession>M1LYN1</accession>
<dbReference type="EMBL" id="CP004121">
    <property type="protein sequence ID" value="AGF58395.1"/>
    <property type="molecule type" value="Genomic_DNA"/>
</dbReference>
<gene>
    <name evidence="2" type="ORF">Cspa_c46420</name>
</gene>
<dbReference type="AlphaFoldDB" id="M1LYN1"/>
<feature type="transmembrane region" description="Helical" evidence="1">
    <location>
        <begin position="41"/>
        <end position="63"/>
    </location>
</feature>
<keyword evidence="1" id="KW-0472">Membrane</keyword>
<dbReference type="OrthoDB" id="1911012at2"/>
<dbReference type="eggNOG" id="ENOG5030GDH">
    <property type="taxonomic scope" value="Bacteria"/>
</dbReference>
<name>M1LYN1_9CLOT</name>
<dbReference type="KEGG" id="csr:Cspa_c46420"/>